<dbReference type="SUPFAM" id="SSF103575">
    <property type="entry name" value="Plexin repeat"/>
    <property type="match status" value="1"/>
</dbReference>
<feature type="region of interest" description="Disordered" evidence="16">
    <location>
        <begin position="898"/>
        <end position="935"/>
    </location>
</feature>
<dbReference type="Pfam" id="PF01403">
    <property type="entry name" value="Sema"/>
    <property type="match status" value="1"/>
</dbReference>
<evidence type="ECO:0000256" key="3">
    <source>
        <dbReference type="ARBA" id="ARBA00022473"/>
    </source>
</evidence>
<dbReference type="GO" id="GO:0071526">
    <property type="term" value="P:semaphorin-plexin signaling pathway"/>
    <property type="evidence" value="ECO:0007669"/>
    <property type="project" value="TreeGrafter"/>
</dbReference>
<keyword evidence="9" id="KW-1133">Transmembrane helix</keyword>
<dbReference type="OrthoDB" id="9988752at2759"/>
<keyword evidence="11" id="KW-1015">Disulfide bond</keyword>
<keyword evidence="7" id="KW-0221">Differentiation</keyword>
<evidence type="ECO:0000256" key="4">
    <source>
        <dbReference type="ARBA" id="ARBA00022475"/>
    </source>
</evidence>
<evidence type="ECO:0000259" key="17">
    <source>
        <dbReference type="PROSITE" id="PS51004"/>
    </source>
</evidence>
<dbReference type="Gene3D" id="2.130.10.10">
    <property type="entry name" value="YVTN repeat-like/Quinoprotein amine dehydrogenase"/>
    <property type="match status" value="1"/>
</dbReference>
<keyword evidence="5" id="KW-0812">Transmembrane</keyword>
<dbReference type="SUPFAM" id="SSF101912">
    <property type="entry name" value="Sema domain"/>
    <property type="match status" value="1"/>
</dbReference>
<dbReference type="STRING" id="391180.A0A2Y9L6J0"/>
<dbReference type="Proteomes" id="UP000248482">
    <property type="component" value="Unplaced"/>
</dbReference>
<evidence type="ECO:0000256" key="15">
    <source>
        <dbReference type="PROSITE-ProRule" id="PRU00352"/>
    </source>
</evidence>
<keyword evidence="6" id="KW-0732">Signal</keyword>
<dbReference type="InterPro" id="IPR015943">
    <property type="entry name" value="WD40/YVTN_repeat-like_dom_sf"/>
</dbReference>
<evidence type="ECO:0000256" key="12">
    <source>
        <dbReference type="ARBA" id="ARBA00023180"/>
    </source>
</evidence>
<accession>A0A2Y9L6J0</accession>
<dbReference type="GO" id="GO:0045499">
    <property type="term" value="F:chemorepellent activity"/>
    <property type="evidence" value="ECO:0007669"/>
    <property type="project" value="TreeGrafter"/>
</dbReference>
<evidence type="ECO:0000256" key="13">
    <source>
        <dbReference type="ARBA" id="ARBA00074109"/>
    </source>
</evidence>
<comment type="subcellular location">
    <subcellularLocation>
        <location evidence="1">Cell membrane</location>
        <topology evidence="1">Single-pass type I membrane protein</topology>
    </subcellularLocation>
</comment>
<evidence type="ECO:0000313" key="19">
    <source>
        <dbReference type="RefSeq" id="XP_022381827.1"/>
    </source>
</evidence>
<feature type="region of interest" description="Disordered" evidence="16">
    <location>
        <begin position="1085"/>
        <end position="1117"/>
    </location>
</feature>
<evidence type="ECO:0000256" key="10">
    <source>
        <dbReference type="ARBA" id="ARBA00023136"/>
    </source>
</evidence>
<name>A0A2Y9L6J0_ENHLU</name>
<feature type="region of interest" description="Disordered" evidence="16">
    <location>
        <begin position="739"/>
        <end position="768"/>
    </location>
</feature>
<dbReference type="InterPro" id="IPR027231">
    <property type="entry name" value="Semaphorin"/>
</dbReference>
<sequence length="1117" mass="119474">MAATNQGPDIYKVWLLLSLFYSQKDYWWRGVEKAVSRQLLRAGLVAVTQRRAGGGASREAGGAAGARPRAPGGRIVFLRGAAAGVGAATGTQDSPDPTAPARSDPSSIPFGRSSRLARAPITDCKLGAVRGRCPPAAILVPLTRISEQVRGLLFPSNPHRSHHPRAGIWVRGYPLGPELPRTGCPVPPHFMPLLLLLLLLSLPHTQAAFPQDPLPLLTSDLQGTSPLSWFRGLEDDAVVAELGLDFQKFLTLNRTLLVAARDHVFSFDLQAQEEGTGLVPNKYLTWRSQDMENCAVRGKLTDECHNYIRVLVPWDSQTLLACGTNSFSPVCRSYGITSLQQEGEELSGQARCPFDATQSNVAVFAEGSLYSATAADFQASDAVVYRSLGPQPPLRSAKYDSKWLREPHFVHALEHGDHVYFFFREVSVEDARLGRVQFSRVARVCKRDMGGSPRALDRHWTSFLKLRLNCSVPGDSTFYFDVLQALTGPVDLYGRSALFGVFTTQTNSIPGSAVCAFYLDDIEHGFEGKFKEQRSLDGAWTPVSEDRVPSPRPGSCAGVGVAALFPSSRDLPDDVLTFIKAHPLLDPAVPPATHQPLLTLTSRALLTQLAVDGRAGPYRNTTVLFLGSNDGTVLKVLPPGGPSGGREPILLEEINAYSPFRCSGKRAAQTARRVIGLELDTEGHRLFVAFSGCIIYLPLSRCARHGACRRSCLASQDPYCGWHSSRGCVDIRGPGGTDVDPAGNQEFTEHGDCQDGATGSQSGTGDSAYGVRRDLPPASASLSVPIPLLLACAAAAFALGASVSGLLVSCACRRAHRRRSKDVETPGLPRPLSLRSLARLHGAGPELPPKDGDAAQVPQLYTTFLPPPDGVAPPEVACLPTPESTPELPVKHLRHAGGPWEWNQNGNNAKEGPGRARGGSAAGGPAPRVLVRPPPPGCPGQAVEVTTLEELLRYLHGPQPSRKGAEAPAVAALTSRALPPERVPTPAPSLFAGSSLLPRECGPPLRLDVPPEGKCAAPSTRPALSAPAPRLGVGSSRRMPFPTHRAPPALLTRVPSGGPSRYCGGPGRHLLYLGRPEGYRGRALKRVDVEKPQLPPKPPLVSPSSQPAVPNGSHFNF</sequence>
<keyword evidence="8" id="KW-0524">Neurogenesis</keyword>
<organism evidence="18 19">
    <name type="scientific">Enhydra lutris kenyoni</name>
    <name type="common">northern sea otter</name>
    <dbReference type="NCBI Taxonomy" id="391180"/>
    <lineage>
        <taxon>Eukaryota</taxon>
        <taxon>Metazoa</taxon>
        <taxon>Chordata</taxon>
        <taxon>Craniata</taxon>
        <taxon>Vertebrata</taxon>
        <taxon>Euteleostomi</taxon>
        <taxon>Mammalia</taxon>
        <taxon>Eutheria</taxon>
        <taxon>Laurasiatheria</taxon>
        <taxon>Carnivora</taxon>
        <taxon>Caniformia</taxon>
        <taxon>Musteloidea</taxon>
        <taxon>Mustelidae</taxon>
        <taxon>Lutrinae</taxon>
        <taxon>Enhydra</taxon>
    </lineage>
</organism>
<evidence type="ECO:0000256" key="5">
    <source>
        <dbReference type="ARBA" id="ARBA00022692"/>
    </source>
</evidence>
<evidence type="ECO:0000256" key="7">
    <source>
        <dbReference type="ARBA" id="ARBA00022782"/>
    </source>
</evidence>
<evidence type="ECO:0000256" key="11">
    <source>
        <dbReference type="ARBA" id="ARBA00023157"/>
    </source>
</evidence>
<evidence type="ECO:0000313" key="18">
    <source>
        <dbReference type="Proteomes" id="UP000248482"/>
    </source>
</evidence>
<comment type="similarity">
    <text evidence="2">Belongs to the semaphorin family.</text>
</comment>
<dbReference type="AlphaFoldDB" id="A0A2Y9L6J0"/>
<keyword evidence="4" id="KW-1003">Cell membrane</keyword>
<keyword evidence="10" id="KW-0472">Membrane</keyword>
<evidence type="ECO:0000256" key="8">
    <source>
        <dbReference type="ARBA" id="ARBA00022902"/>
    </source>
</evidence>
<feature type="domain" description="Sema" evidence="17">
    <location>
        <begin position="213"/>
        <end position="699"/>
    </location>
</feature>
<dbReference type="PROSITE" id="PS51004">
    <property type="entry name" value="SEMA"/>
    <property type="match status" value="1"/>
</dbReference>
<dbReference type="PANTHER" id="PTHR11036">
    <property type="entry name" value="SEMAPHORIN"/>
    <property type="match status" value="1"/>
</dbReference>
<dbReference type="Gene3D" id="3.30.1680.10">
    <property type="entry name" value="ligand-binding face of the semaphorins, domain 2"/>
    <property type="match status" value="1"/>
</dbReference>
<feature type="region of interest" description="Disordered" evidence="16">
    <location>
        <begin position="86"/>
        <end position="112"/>
    </location>
</feature>
<dbReference type="FunFam" id="2.130.10.10:FF:000184">
    <property type="entry name" value="semaphorin-6C isoform X1"/>
    <property type="match status" value="1"/>
</dbReference>
<dbReference type="GO" id="GO:0030335">
    <property type="term" value="P:positive regulation of cell migration"/>
    <property type="evidence" value="ECO:0007669"/>
    <property type="project" value="TreeGrafter"/>
</dbReference>
<reference evidence="19" key="1">
    <citation type="submission" date="2025-08" db="UniProtKB">
        <authorList>
            <consortium name="RefSeq"/>
        </authorList>
    </citation>
    <scope>IDENTIFICATION</scope>
    <source>
        <tissue evidence="19">Blood</tissue>
    </source>
</reference>
<dbReference type="InterPro" id="IPR036352">
    <property type="entry name" value="Semap_dom_sf"/>
</dbReference>
<evidence type="ECO:0000256" key="6">
    <source>
        <dbReference type="ARBA" id="ARBA00022729"/>
    </source>
</evidence>
<proteinExistence type="inferred from homology"/>
<dbReference type="GO" id="GO:0030215">
    <property type="term" value="F:semaphorin receptor binding"/>
    <property type="evidence" value="ECO:0007669"/>
    <property type="project" value="InterPro"/>
</dbReference>
<dbReference type="PANTHER" id="PTHR11036:SF11">
    <property type="entry name" value="SEMAPHORIN-6C"/>
    <property type="match status" value="1"/>
</dbReference>
<dbReference type="GO" id="GO:0005886">
    <property type="term" value="C:plasma membrane"/>
    <property type="evidence" value="ECO:0007669"/>
    <property type="project" value="UniProtKB-SubCell"/>
</dbReference>
<comment type="caution">
    <text evidence="15">Lacks conserved residue(s) required for the propagation of feature annotation.</text>
</comment>
<gene>
    <name evidence="19" type="primary">LOC111161991</name>
</gene>
<dbReference type="GeneID" id="111161991"/>
<keyword evidence="12" id="KW-0325">Glycoprotein</keyword>
<protein>
    <recommendedName>
        <fullName evidence="13">Semaphorin-6C</fullName>
    </recommendedName>
    <alternativeName>
        <fullName evidence="14">Semaphorin-Y</fullName>
    </alternativeName>
</protein>
<evidence type="ECO:0000256" key="16">
    <source>
        <dbReference type="SAM" id="MobiDB-lite"/>
    </source>
</evidence>
<evidence type="ECO:0000256" key="1">
    <source>
        <dbReference type="ARBA" id="ARBA00004251"/>
    </source>
</evidence>
<dbReference type="KEGG" id="elk:111161991"/>
<evidence type="ECO:0000256" key="9">
    <source>
        <dbReference type="ARBA" id="ARBA00022989"/>
    </source>
</evidence>
<evidence type="ECO:0000256" key="2">
    <source>
        <dbReference type="ARBA" id="ARBA00009492"/>
    </source>
</evidence>
<dbReference type="RefSeq" id="XP_022381827.1">
    <property type="nucleotide sequence ID" value="XM_022526119.1"/>
</dbReference>
<keyword evidence="3" id="KW-0217">Developmental protein</keyword>
<dbReference type="GO" id="GO:0007411">
    <property type="term" value="P:axon guidance"/>
    <property type="evidence" value="ECO:0007669"/>
    <property type="project" value="TreeGrafter"/>
</dbReference>
<feature type="region of interest" description="Disordered" evidence="16">
    <location>
        <begin position="1012"/>
        <end position="1062"/>
    </location>
</feature>
<dbReference type="FunFam" id="3.30.1680.10:FF:000015">
    <property type="entry name" value="semaphorin-6C isoform X1"/>
    <property type="match status" value="1"/>
</dbReference>
<dbReference type="GO" id="GO:0001755">
    <property type="term" value="P:neural crest cell migration"/>
    <property type="evidence" value="ECO:0007669"/>
    <property type="project" value="TreeGrafter"/>
</dbReference>
<keyword evidence="18" id="KW-1185">Reference proteome</keyword>
<dbReference type="SMART" id="SM00630">
    <property type="entry name" value="Sema"/>
    <property type="match status" value="1"/>
</dbReference>
<dbReference type="InterPro" id="IPR001627">
    <property type="entry name" value="Semap_dom"/>
</dbReference>
<evidence type="ECO:0000256" key="14">
    <source>
        <dbReference type="ARBA" id="ARBA00083078"/>
    </source>
</evidence>